<keyword evidence="3" id="KW-1185">Reference proteome</keyword>
<gene>
    <name evidence="2" type="ORF">ACFFGH_27850</name>
</gene>
<feature type="compositionally biased region" description="Basic and acidic residues" evidence="1">
    <location>
        <begin position="7"/>
        <end position="22"/>
    </location>
</feature>
<dbReference type="RefSeq" id="WP_386674694.1">
    <property type="nucleotide sequence ID" value="NZ_JBHLTG010000009.1"/>
</dbReference>
<evidence type="ECO:0000256" key="1">
    <source>
        <dbReference type="SAM" id="MobiDB-lite"/>
    </source>
</evidence>
<dbReference type="EMBL" id="JBHLTG010000009">
    <property type="protein sequence ID" value="MFC0681662.1"/>
    <property type="molecule type" value="Genomic_DNA"/>
</dbReference>
<organism evidence="2 3">
    <name type="scientific">Lysobacter korlensis</name>
    <dbReference type="NCBI Taxonomy" id="553636"/>
    <lineage>
        <taxon>Bacteria</taxon>
        <taxon>Pseudomonadati</taxon>
        <taxon>Pseudomonadota</taxon>
        <taxon>Gammaproteobacteria</taxon>
        <taxon>Lysobacterales</taxon>
        <taxon>Lysobacteraceae</taxon>
        <taxon>Lysobacter</taxon>
    </lineage>
</organism>
<evidence type="ECO:0000313" key="3">
    <source>
        <dbReference type="Proteomes" id="UP001589896"/>
    </source>
</evidence>
<comment type="caution">
    <text evidence="2">The sequence shown here is derived from an EMBL/GenBank/DDBJ whole genome shotgun (WGS) entry which is preliminary data.</text>
</comment>
<reference evidence="2 3" key="1">
    <citation type="submission" date="2024-09" db="EMBL/GenBank/DDBJ databases">
        <authorList>
            <person name="Sun Q."/>
            <person name="Mori K."/>
        </authorList>
    </citation>
    <scope>NUCLEOTIDE SEQUENCE [LARGE SCALE GENOMIC DNA]</scope>
    <source>
        <strain evidence="2 3">KCTC 23076</strain>
    </source>
</reference>
<name>A0ABV6RXF4_9GAMM</name>
<dbReference type="Proteomes" id="UP001589896">
    <property type="component" value="Unassembled WGS sequence"/>
</dbReference>
<protein>
    <recommendedName>
        <fullName evidence="4">General stress protein CsbD</fullName>
    </recommendedName>
</protein>
<evidence type="ECO:0008006" key="4">
    <source>
        <dbReference type="Google" id="ProtNLM"/>
    </source>
</evidence>
<proteinExistence type="predicted"/>
<feature type="region of interest" description="Disordered" evidence="1">
    <location>
        <begin position="1"/>
        <end position="50"/>
    </location>
</feature>
<sequence>MEQTGAEGKRAVEERGGNRDALIEGNIVADERQLDPAADAGMDETGSDRK</sequence>
<accession>A0ABV6RXF4</accession>
<evidence type="ECO:0000313" key="2">
    <source>
        <dbReference type="EMBL" id="MFC0681662.1"/>
    </source>
</evidence>